<gene>
    <name evidence="4" type="ORF">SAMN02910432_01334</name>
</gene>
<evidence type="ECO:0000256" key="2">
    <source>
        <dbReference type="ARBA" id="ARBA00022679"/>
    </source>
</evidence>
<dbReference type="GO" id="GO:0016757">
    <property type="term" value="F:glycosyltransferase activity"/>
    <property type="evidence" value="ECO:0007669"/>
    <property type="project" value="UniProtKB-KW"/>
</dbReference>
<dbReference type="InterPro" id="IPR002495">
    <property type="entry name" value="Glyco_trans_8"/>
</dbReference>
<keyword evidence="3" id="KW-0479">Metal-binding</keyword>
<evidence type="ECO:0000256" key="3">
    <source>
        <dbReference type="ARBA" id="ARBA00022723"/>
    </source>
</evidence>
<protein>
    <submittedName>
        <fullName evidence="4">Lipopolysaccharide biosynthesis protein, LPS:glycosyltransferase</fullName>
    </submittedName>
</protein>
<accession>A0A1I2RRD0</accession>
<dbReference type="Pfam" id="PF01501">
    <property type="entry name" value="Glyco_transf_8"/>
    <property type="match status" value="1"/>
</dbReference>
<keyword evidence="2 4" id="KW-0808">Transferase</keyword>
<name>A0A1I2RRD0_9LACO</name>
<dbReference type="SUPFAM" id="SSF53448">
    <property type="entry name" value="Nucleotide-diphospho-sugar transferases"/>
    <property type="match status" value="1"/>
</dbReference>
<dbReference type="PANTHER" id="PTHR13778">
    <property type="entry name" value="GLYCOSYLTRANSFERASE 8 DOMAIN-CONTAINING PROTEIN"/>
    <property type="match status" value="1"/>
</dbReference>
<proteinExistence type="predicted"/>
<dbReference type="AlphaFoldDB" id="A0A1I2RRD0"/>
<sequence length="271" mass="31556">MNLLFAVNDGFVDQMLTSVYSILENTQDQLDFYVLQKKKLQKTKKIEKFASKTGAKYHPVVIGDEDFSDFPVTDRYPETIYYRLLAHKYLPNDIKRILYLDADVLCINDLSRLYELDFEGNLYAAASHSGLTNVKNVLNNVRLGAESGESYFNSGVLLMNLEEIRRVVDPQKIVEYVEKNKLNLLLPDQDVLNGLYGQKIKKVEDELYNYDVRKNPIYEAISMGEWDLDWVIKNTVVLHFCGRDKPWDEDYIGRFAGLYKHYFKKAMDVML</sequence>
<keyword evidence="1" id="KW-0328">Glycosyltransferase</keyword>
<evidence type="ECO:0000256" key="1">
    <source>
        <dbReference type="ARBA" id="ARBA00022676"/>
    </source>
</evidence>
<dbReference type="InterPro" id="IPR029044">
    <property type="entry name" value="Nucleotide-diphossugar_trans"/>
</dbReference>
<dbReference type="PANTHER" id="PTHR13778:SF47">
    <property type="entry name" value="LIPOPOLYSACCHARIDE 1,3-GALACTOSYLTRANSFERASE"/>
    <property type="match status" value="1"/>
</dbReference>
<evidence type="ECO:0000313" key="4">
    <source>
        <dbReference type="EMBL" id="SFG43072.1"/>
    </source>
</evidence>
<dbReference type="GO" id="GO:0046872">
    <property type="term" value="F:metal ion binding"/>
    <property type="evidence" value="ECO:0007669"/>
    <property type="project" value="UniProtKB-KW"/>
</dbReference>
<dbReference type="CDD" id="cd04194">
    <property type="entry name" value="GT8_A4GalT_like"/>
    <property type="match status" value="1"/>
</dbReference>
<dbReference type="Proteomes" id="UP000182635">
    <property type="component" value="Unassembled WGS sequence"/>
</dbReference>
<dbReference type="InterPro" id="IPR050748">
    <property type="entry name" value="Glycosyltrans_8_dom-fam"/>
</dbReference>
<reference evidence="5" key="1">
    <citation type="submission" date="2016-10" db="EMBL/GenBank/DDBJ databases">
        <authorList>
            <person name="Varghese N."/>
            <person name="Submissions S."/>
        </authorList>
    </citation>
    <scope>NUCLEOTIDE SEQUENCE [LARGE SCALE GENOMIC DNA]</scope>
    <source>
        <strain evidence="5">DSM 20403</strain>
    </source>
</reference>
<dbReference type="EMBL" id="FOPI01000020">
    <property type="protein sequence ID" value="SFG43072.1"/>
    <property type="molecule type" value="Genomic_DNA"/>
</dbReference>
<dbReference type="RefSeq" id="WP_046922716.1">
    <property type="nucleotide sequence ID" value="NZ_AYYL01000043.1"/>
</dbReference>
<dbReference type="OrthoDB" id="5672604at2"/>
<organism evidence="4 5">
    <name type="scientific">Ligilactobacillus ruminis DSM 20403 = NBRC 102161</name>
    <dbReference type="NCBI Taxonomy" id="1423798"/>
    <lineage>
        <taxon>Bacteria</taxon>
        <taxon>Bacillati</taxon>
        <taxon>Bacillota</taxon>
        <taxon>Bacilli</taxon>
        <taxon>Lactobacillales</taxon>
        <taxon>Lactobacillaceae</taxon>
        <taxon>Ligilactobacillus</taxon>
    </lineage>
</organism>
<dbReference type="Gene3D" id="3.90.550.10">
    <property type="entry name" value="Spore Coat Polysaccharide Biosynthesis Protein SpsA, Chain A"/>
    <property type="match status" value="1"/>
</dbReference>
<evidence type="ECO:0000313" key="5">
    <source>
        <dbReference type="Proteomes" id="UP000182635"/>
    </source>
</evidence>